<organism evidence="8 9">
    <name type="scientific">Fusicatenibacter saccharivorans</name>
    <dbReference type="NCBI Taxonomy" id="1150298"/>
    <lineage>
        <taxon>Bacteria</taxon>
        <taxon>Bacillati</taxon>
        <taxon>Bacillota</taxon>
        <taxon>Clostridia</taxon>
        <taxon>Lachnospirales</taxon>
        <taxon>Lachnospiraceae</taxon>
        <taxon>Fusicatenibacter</taxon>
    </lineage>
</organism>
<dbReference type="Pfam" id="PF01547">
    <property type="entry name" value="SBP_bac_1"/>
    <property type="match status" value="1"/>
</dbReference>
<name>A0A174AW07_9FIRM</name>
<keyword evidence="5 8" id="KW-0449">Lipoprotein</keyword>
<evidence type="ECO:0000256" key="2">
    <source>
        <dbReference type="ARBA" id="ARBA00022729"/>
    </source>
</evidence>
<dbReference type="PANTHER" id="PTHR43649:SF33">
    <property type="entry name" value="POLYGALACTURONAN_RHAMNOGALACTURONAN-BINDING PROTEIN YTCQ"/>
    <property type="match status" value="1"/>
</dbReference>
<dbReference type="InterPro" id="IPR050490">
    <property type="entry name" value="Bact_solute-bd_prot1"/>
</dbReference>
<evidence type="ECO:0000256" key="1">
    <source>
        <dbReference type="ARBA" id="ARBA00022475"/>
    </source>
</evidence>
<feature type="signal peptide" evidence="7">
    <location>
        <begin position="1"/>
        <end position="20"/>
    </location>
</feature>
<keyword evidence="4" id="KW-0564">Palmitate</keyword>
<keyword evidence="3" id="KW-0472">Membrane</keyword>
<dbReference type="Proteomes" id="UP000095706">
    <property type="component" value="Unassembled WGS sequence"/>
</dbReference>
<feature type="region of interest" description="Disordered" evidence="6">
    <location>
        <begin position="25"/>
        <end position="50"/>
    </location>
</feature>
<evidence type="ECO:0000313" key="9">
    <source>
        <dbReference type="Proteomes" id="UP000095706"/>
    </source>
</evidence>
<evidence type="ECO:0000256" key="6">
    <source>
        <dbReference type="SAM" id="MobiDB-lite"/>
    </source>
</evidence>
<feature type="chain" id="PRO_5038469096" evidence="7">
    <location>
        <begin position="21"/>
        <end position="603"/>
    </location>
</feature>
<sequence>MKKKIVSVLLASLMVTSMLAGCGNSSGSSSSSGAGSTGGDTTSASGTEAGDTGLTAEEQEAVDEGIIQLDGTLPIIKDPAKFEEKYGKISALIVNTADRTVEVGDLAMCQKWFEDTGVEFDWQPIPQESATEKINLMLSSGQDLPDVFWNFGDGKSGNTVVQYADQDVFLPTEGLIEEYMPNLKAFLDDNEQYQLEITAPDGHKYGFPYVEEMKGLVLTPGPFVINKTWLDKVGKEVPTTVDEWVDCLKAIRDGGDLNGNGEDDEIPMATWFGATDTFGSYNLFYRFTGAFGCADSYCGGNSYADHLRIVDGKVTFTATDEAFKKTAEFFNMLYEEGLIWNGSFEADESMSFKSSLIKENVAKIGSFGVWGDQEITNQEVHDQYVAVPRLQGEDGMTGFECNYSELQDSSDTAITTTCKFPHVVARFVDYMVGDPEISVTSNWGAIGYNYEKDEDGILRTPLDENGNYKPLNPEYKNFGEARVNSTTCRGSMIVQNEYYDTVCGYTFDAVKLLEMQKENGKDDIMEEYDTIPRVLMTQEEIQRLAQIQPTVSDIVDRYITTWVTGGVDDASWESYKTELEGAGLSELVEIYQGAVDRAASAAN</sequence>
<keyword evidence="2 7" id="KW-0732">Signal</keyword>
<dbReference type="RefSeq" id="WP_055226697.1">
    <property type="nucleotide sequence ID" value="NZ_CYYV01000004.1"/>
</dbReference>
<evidence type="ECO:0000256" key="7">
    <source>
        <dbReference type="SAM" id="SignalP"/>
    </source>
</evidence>
<dbReference type="InterPro" id="IPR006059">
    <property type="entry name" value="SBP"/>
</dbReference>
<keyword evidence="1" id="KW-1003">Cell membrane</keyword>
<evidence type="ECO:0000256" key="5">
    <source>
        <dbReference type="ARBA" id="ARBA00023288"/>
    </source>
</evidence>
<evidence type="ECO:0000256" key="3">
    <source>
        <dbReference type="ARBA" id="ARBA00023136"/>
    </source>
</evidence>
<evidence type="ECO:0000313" key="8">
    <source>
        <dbReference type="EMBL" id="CUN92343.1"/>
    </source>
</evidence>
<dbReference type="EMBL" id="CYYV01000004">
    <property type="protein sequence ID" value="CUN92343.1"/>
    <property type="molecule type" value="Genomic_DNA"/>
</dbReference>
<gene>
    <name evidence="8" type="primary">lipO_3</name>
    <name evidence="8" type="ORF">ERS852406_00921</name>
</gene>
<dbReference type="SUPFAM" id="SSF53850">
    <property type="entry name" value="Periplasmic binding protein-like II"/>
    <property type="match status" value="1"/>
</dbReference>
<protein>
    <submittedName>
        <fullName evidence="8">Lipoprotein lplA</fullName>
    </submittedName>
</protein>
<proteinExistence type="predicted"/>
<dbReference type="PANTHER" id="PTHR43649">
    <property type="entry name" value="ARABINOSE-BINDING PROTEIN-RELATED"/>
    <property type="match status" value="1"/>
</dbReference>
<evidence type="ECO:0000256" key="4">
    <source>
        <dbReference type="ARBA" id="ARBA00023139"/>
    </source>
</evidence>
<accession>A0A174AW07</accession>
<dbReference type="AlphaFoldDB" id="A0A174AW07"/>
<reference evidence="8 9" key="1">
    <citation type="submission" date="2015-09" db="EMBL/GenBank/DDBJ databases">
        <authorList>
            <consortium name="Pathogen Informatics"/>
        </authorList>
    </citation>
    <scope>NUCLEOTIDE SEQUENCE [LARGE SCALE GENOMIC DNA]</scope>
    <source>
        <strain evidence="8 9">2789STDY5608849</strain>
    </source>
</reference>
<dbReference type="Gene3D" id="3.40.190.10">
    <property type="entry name" value="Periplasmic binding protein-like II"/>
    <property type="match status" value="2"/>
</dbReference>
<dbReference type="PROSITE" id="PS51257">
    <property type="entry name" value="PROKAR_LIPOPROTEIN"/>
    <property type="match status" value="1"/>
</dbReference>